<evidence type="ECO:0000313" key="3">
    <source>
        <dbReference type="Proteomes" id="UP000261640"/>
    </source>
</evidence>
<feature type="region of interest" description="Disordered" evidence="1">
    <location>
        <begin position="180"/>
        <end position="203"/>
    </location>
</feature>
<dbReference type="Proteomes" id="UP000261640">
    <property type="component" value="Unplaced"/>
</dbReference>
<organism evidence="2 3">
    <name type="scientific">Mastacembelus armatus</name>
    <name type="common">zig-zag eel</name>
    <dbReference type="NCBI Taxonomy" id="205130"/>
    <lineage>
        <taxon>Eukaryota</taxon>
        <taxon>Metazoa</taxon>
        <taxon>Chordata</taxon>
        <taxon>Craniata</taxon>
        <taxon>Vertebrata</taxon>
        <taxon>Euteleostomi</taxon>
        <taxon>Actinopterygii</taxon>
        <taxon>Neopterygii</taxon>
        <taxon>Teleostei</taxon>
        <taxon>Neoteleostei</taxon>
        <taxon>Acanthomorphata</taxon>
        <taxon>Anabantaria</taxon>
        <taxon>Synbranchiformes</taxon>
        <taxon>Mastacembelidae</taxon>
        <taxon>Mastacembelus</taxon>
    </lineage>
</organism>
<evidence type="ECO:0000256" key="1">
    <source>
        <dbReference type="SAM" id="MobiDB-lite"/>
    </source>
</evidence>
<dbReference type="InterPro" id="IPR027883">
    <property type="entry name" value="Redic1-like"/>
</dbReference>
<reference evidence="2" key="1">
    <citation type="submission" date="2025-08" db="UniProtKB">
        <authorList>
            <consortium name="Ensembl"/>
        </authorList>
    </citation>
    <scope>IDENTIFICATION</scope>
</reference>
<dbReference type="AlphaFoldDB" id="A0A7N8WNT8"/>
<dbReference type="InParanoid" id="A0A7N8WNT8"/>
<proteinExistence type="predicted"/>
<name>A0A7N8WNT8_9TELE</name>
<dbReference type="Ensembl" id="ENSMAMT00000059402.1">
    <property type="protein sequence ID" value="ENSMAMP00000039400.1"/>
    <property type="gene ID" value="ENSMAMG00000024400.1"/>
</dbReference>
<reference evidence="2" key="2">
    <citation type="submission" date="2025-09" db="UniProtKB">
        <authorList>
            <consortium name="Ensembl"/>
        </authorList>
    </citation>
    <scope>IDENTIFICATION</scope>
</reference>
<keyword evidence="3" id="KW-1185">Reference proteome</keyword>
<dbReference type="PANTHER" id="PTHR35158">
    <property type="entry name" value="CDNA SEQUENCE CN725425"/>
    <property type="match status" value="1"/>
</dbReference>
<evidence type="ECO:0000313" key="2">
    <source>
        <dbReference type="Ensembl" id="ENSMAMP00000039400.1"/>
    </source>
</evidence>
<dbReference type="PANTHER" id="PTHR35158:SF1">
    <property type="entry name" value="CDNA SEQUENCE CN725425"/>
    <property type="match status" value="1"/>
</dbReference>
<accession>A0A7N8WNT8</accession>
<dbReference type="GeneTree" id="ENSGT00940000171055"/>
<sequence length="367" mass="40973">MNWVGGSRSRLVMKNNARKQREFFEKRKMQKKLKDLGLALPASPQGTSSGSMDMVTLFIVNQIATKKEKKDPPKVTVFGNYRGESRHKRNEPLVLPMSPCSPSQLSLVESHSQYSAQGMRKRKHVIPQEFKCRQLSPVLESAFSDNSASDYLAPIADTLSPFSSTSSASSRQGVFPLQLNHQQRSQSQAKPPNCSPSPWDTSGLEQTKFQRFSQPRGMTGDTPWSCGSYPSFYQLETPTAAQVLFGRPEPDIEVRVRGSGRPEVRFSLSQPEDKEPILDLKLNQSETEHQFEEDVFSGFSNDVCEREGSAKSKIYLQDETPVRPLTPQTVPDSQSMGGEVRSHIHASVLSICHHVVESVTAMDLTLN</sequence>
<protein>
    <submittedName>
        <fullName evidence="2">Chromosome 23 C12orf40 homolog</fullName>
    </submittedName>
</protein>